<proteinExistence type="predicted"/>
<gene>
    <name evidence="1" type="ORF">G7Y89_g8213</name>
</gene>
<comment type="caution">
    <text evidence="1">The sequence shown here is derived from an EMBL/GenBank/DDBJ whole genome shotgun (WGS) entry which is preliminary data.</text>
</comment>
<reference evidence="1 2" key="1">
    <citation type="submission" date="2020-03" db="EMBL/GenBank/DDBJ databases">
        <title>Draft Genome Sequence of Cudoniella acicularis.</title>
        <authorList>
            <person name="Buettner E."/>
            <person name="Kellner H."/>
        </authorList>
    </citation>
    <scope>NUCLEOTIDE SEQUENCE [LARGE SCALE GENOMIC DNA]</scope>
    <source>
        <strain evidence="1 2">DSM 108380</strain>
    </source>
</reference>
<dbReference type="EMBL" id="JAAMPI010000610">
    <property type="protein sequence ID" value="KAF4629927.1"/>
    <property type="molecule type" value="Genomic_DNA"/>
</dbReference>
<evidence type="ECO:0000313" key="2">
    <source>
        <dbReference type="Proteomes" id="UP000566819"/>
    </source>
</evidence>
<evidence type="ECO:0000313" key="1">
    <source>
        <dbReference type="EMBL" id="KAF4629927.1"/>
    </source>
</evidence>
<sequence>MAYEKVAQDLISKISSEPGWLSKFDEAIKSARSSRIQETKAIHTLENYYAFLNELILWDPSSYVKSSK</sequence>
<keyword evidence="2" id="KW-1185">Reference proteome</keyword>
<dbReference type="AlphaFoldDB" id="A0A8H4RH17"/>
<protein>
    <submittedName>
        <fullName evidence="1">Uncharacterized protein</fullName>
    </submittedName>
</protein>
<name>A0A8H4RH17_9HELO</name>
<accession>A0A8H4RH17</accession>
<dbReference type="Proteomes" id="UP000566819">
    <property type="component" value="Unassembled WGS sequence"/>
</dbReference>
<organism evidence="1 2">
    <name type="scientific">Cudoniella acicularis</name>
    <dbReference type="NCBI Taxonomy" id="354080"/>
    <lineage>
        <taxon>Eukaryota</taxon>
        <taxon>Fungi</taxon>
        <taxon>Dikarya</taxon>
        <taxon>Ascomycota</taxon>
        <taxon>Pezizomycotina</taxon>
        <taxon>Leotiomycetes</taxon>
        <taxon>Helotiales</taxon>
        <taxon>Tricladiaceae</taxon>
        <taxon>Cudoniella</taxon>
    </lineage>
</organism>